<organism evidence="2 3">
    <name type="scientific">Dimorphilus gyrociliatus</name>
    <dbReference type="NCBI Taxonomy" id="2664684"/>
    <lineage>
        <taxon>Eukaryota</taxon>
        <taxon>Metazoa</taxon>
        <taxon>Spiralia</taxon>
        <taxon>Lophotrochozoa</taxon>
        <taxon>Annelida</taxon>
        <taxon>Polychaeta</taxon>
        <taxon>Polychaeta incertae sedis</taxon>
        <taxon>Dinophilidae</taxon>
        <taxon>Dimorphilus</taxon>
    </lineage>
</organism>
<feature type="signal peptide" evidence="1">
    <location>
        <begin position="1"/>
        <end position="21"/>
    </location>
</feature>
<dbReference type="EMBL" id="CAJFCJ010000001">
    <property type="protein sequence ID" value="CAD5111497.1"/>
    <property type="molecule type" value="Genomic_DNA"/>
</dbReference>
<name>A0A7I8V7G8_9ANNE</name>
<dbReference type="Proteomes" id="UP000549394">
    <property type="component" value="Unassembled WGS sequence"/>
</dbReference>
<evidence type="ECO:0000313" key="3">
    <source>
        <dbReference type="Proteomes" id="UP000549394"/>
    </source>
</evidence>
<evidence type="ECO:0000256" key="1">
    <source>
        <dbReference type="SAM" id="SignalP"/>
    </source>
</evidence>
<proteinExistence type="predicted"/>
<dbReference type="AlphaFoldDB" id="A0A7I8V7G8"/>
<keyword evidence="3" id="KW-1185">Reference proteome</keyword>
<evidence type="ECO:0000313" key="2">
    <source>
        <dbReference type="EMBL" id="CAD5111497.1"/>
    </source>
</evidence>
<protein>
    <submittedName>
        <fullName evidence="2">DgyrCDS804</fullName>
    </submittedName>
</protein>
<sequence>MWKSLVLLKVLIFWLAKEAATSTDYNIFAITKETDSPKGNLYKTLKGNGRVKCAESCSLDDLCYVFFYNTSSCLLYKTFDGSFEATQSGLGYFGLKKDKPPKPNEPSDCHMMCPTKRTGTCEQIDLDDPKTCNYFTYNSEHFIACHMKNLCAHILKYDKIFKLWQLAFVIPTVCKVTVEENLITYWKNGEFFLVFTSITGVKIVKFDGTYGTINFWKLANDSTTWVNLLNHNDIESRRIRTIDLQLLNGRFIVFANVEFHCSFMCGDEVNNQRLVISAQNYGDIHLFLWNGTTQYEVDKLDTDAAGFNSHWYSIPVVGLPRFFIMNHVKASITKKAIVYVTVDNKLDLSENYIVTKALSRIGSTFEMENKKYVLLTHSTYLQIINIDCALA</sequence>
<reference evidence="2 3" key="1">
    <citation type="submission" date="2020-08" db="EMBL/GenBank/DDBJ databases">
        <authorList>
            <person name="Hejnol A."/>
        </authorList>
    </citation>
    <scope>NUCLEOTIDE SEQUENCE [LARGE SCALE GENOMIC DNA]</scope>
</reference>
<comment type="caution">
    <text evidence="2">The sequence shown here is derived from an EMBL/GenBank/DDBJ whole genome shotgun (WGS) entry which is preliminary data.</text>
</comment>
<keyword evidence="1" id="KW-0732">Signal</keyword>
<accession>A0A7I8V7G8</accession>
<gene>
    <name evidence="2" type="ORF">DGYR_LOCUS787</name>
</gene>
<feature type="chain" id="PRO_5029791048" evidence="1">
    <location>
        <begin position="22"/>
        <end position="391"/>
    </location>
</feature>